<dbReference type="GO" id="GO:0005524">
    <property type="term" value="F:ATP binding"/>
    <property type="evidence" value="ECO:0007669"/>
    <property type="project" value="UniProtKB-UniRule"/>
</dbReference>
<dbReference type="HOGENOM" id="CLU_054353_2_0_5"/>
<dbReference type="AlphaFoldDB" id="D8JXS9"/>
<sequence>MRASAEIKPDPSGGPGDGLHLALLIEEGRGEWHARRIVRSLETMGARVTVSSLPHCAFDTGLESGIDIPGFKGRLPDGVFVRSISAGTLEQITFRLGLLHALRESGVRVWNDARAIERCVDKSQTTFLLHKHGVATPRTRVCETLPHALEYTEGLDRPLVMKPLFGSQGKGIGMISSQSELPAPEAVDQMYYMQDYIAPKDGIFEDWRVLASRHRIIAAMTRRGTNWVTNIHQGGKARAYLPDEEMAAISMAAMRAVDADYAGIDLIRTPDGELQVLEVNSNPAWRGLQSVADVNIAWAIAEDFLKTVIAHRAALGLGAPVALAAAS</sequence>
<keyword evidence="2 4" id="KW-0547">Nucleotide-binding</keyword>
<dbReference type="Gene3D" id="3.40.50.20">
    <property type="match status" value="1"/>
</dbReference>
<evidence type="ECO:0000256" key="3">
    <source>
        <dbReference type="ARBA" id="ARBA00022840"/>
    </source>
</evidence>
<evidence type="ECO:0000313" key="6">
    <source>
        <dbReference type="EMBL" id="ADJ23288.1"/>
    </source>
</evidence>
<dbReference type="PANTHER" id="PTHR21621:SF0">
    <property type="entry name" value="BETA-CITRYLGLUTAMATE SYNTHASE B-RELATED"/>
    <property type="match status" value="1"/>
</dbReference>
<dbReference type="KEGG" id="hdn:Hden_1476"/>
<dbReference type="GO" id="GO:0016879">
    <property type="term" value="F:ligase activity, forming carbon-nitrogen bonds"/>
    <property type="evidence" value="ECO:0007669"/>
    <property type="project" value="TreeGrafter"/>
</dbReference>
<evidence type="ECO:0000259" key="5">
    <source>
        <dbReference type="PROSITE" id="PS50975"/>
    </source>
</evidence>
<organism evidence="6 7">
    <name type="scientific">Hyphomicrobium denitrificans (strain ATCC 51888 / DSM 1869 / NCIMB 11706 / TK 0415)</name>
    <dbReference type="NCBI Taxonomy" id="582899"/>
    <lineage>
        <taxon>Bacteria</taxon>
        <taxon>Pseudomonadati</taxon>
        <taxon>Pseudomonadota</taxon>
        <taxon>Alphaproteobacteria</taxon>
        <taxon>Hyphomicrobiales</taxon>
        <taxon>Hyphomicrobiaceae</taxon>
        <taxon>Hyphomicrobium</taxon>
    </lineage>
</organism>
<keyword evidence="7" id="KW-1185">Reference proteome</keyword>
<dbReference type="OrthoDB" id="9786585at2"/>
<evidence type="ECO:0000256" key="2">
    <source>
        <dbReference type="ARBA" id="ARBA00022741"/>
    </source>
</evidence>
<dbReference type="SUPFAM" id="SSF56059">
    <property type="entry name" value="Glutathione synthetase ATP-binding domain-like"/>
    <property type="match status" value="1"/>
</dbReference>
<dbReference type="Gene3D" id="3.30.1490.20">
    <property type="entry name" value="ATP-grasp fold, A domain"/>
    <property type="match status" value="1"/>
</dbReference>
<dbReference type="eggNOG" id="COG0189">
    <property type="taxonomic scope" value="Bacteria"/>
</dbReference>
<protein>
    <submittedName>
        <fullName evidence="6">Alpha-L-glutamate ligase, RimK family</fullName>
    </submittedName>
</protein>
<dbReference type="Proteomes" id="UP000002033">
    <property type="component" value="Chromosome"/>
</dbReference>
<dbReference type="PANTHER" id="PTHR21621">
    <property type="entry name" value="RIBOSOMAL PROTEIN S6 MODIFICATION PROTEIN"/>
    <property type="match status" value="1"/>
</dbReference>
<dbReference type="InterPro" id="IPR013651">
    <property type="entry name" value="ATP-grasp_RimK-type"/>
</dbReference>
<keyword evidence="3 4" id="KW-0067">ATP-binding</keyword>
<dbReference type="Pfam" id="PF08443">
    <property type="entry name" value="RimK"/>
    <property type="match status" value="1"/>
</dbReference>
<feature type="domain" description="ATP-grasp" evidence="5">
    <location>
        <begin position="126"/>
        <end position="309"/>
    </location>
</feature>
<dbReference type="InterPro" id="IPR013815">
    <property type="entry name" value="ATP_grasp_subdomain_1"/>
</dbReference>
<dbReference type="EMBL" id="CP002083">
    <property type="protein sequence ID" value="ADJ23288.1"/>
    <property type="molecule type" value="Genomic_DNA"/>
</dbReference>
<dbReference type="RefSeq" id="WP_013215503.1">
    <property type="nucleotide sequence ID" value="NC_014313.1"/>
</dbReference>
<evidence type="ECO:0000256" key="4">
    <source>
        <dbReference type="PROSITE-ProRule" id="PRU00409"/>
    </source>
</evidence>
<dbReference type="InterPro" id="IPR004666">
    <property type="entry name" value="Rp_bS6_RimK/Lys_biosynth_LsyX"/>
</dbReference>
<gene>
    <name evidence="6" type="ordered locus">Hden_1476</name>
</gene>
<dbReference type="InterPro" id="IPR011761">
    <property type="entry name" value="ATP-grasp"/>
</dbReference>
<evidence type="ECO:0000256" key="1">
    <source>
        <dbReference type="ARBA" id="ARBA00022723"/>
    </source>
</evidence>
<dbReference type="Gene3D" id="3.30.470.20">
    <property type="entry name" value="ATP-grasp fold, B domain"/>
    <property type="match status" value="1"/>
</dbReference>
<dbReference type="PROSITE" id="PS50975">
    <property type="entry name" value="ATP_GRASP"/>
    <property type="match status" value="1"/>
</dbReference>
<evidence type="ECO:0000313" key="7">
    <source>
        <dbReference type="Proteomes" id="UP000002033"/>
    </source>
</evidence>
<proteinExistence type="predicted"/>
<dbReference type="NCBIfam" id="TIGR00768">
    <property type="entry name" value="rimK_fam"/>
    <property type="match status" value="1"/>
</dbReference>
<name>D8JXS9_HYPDA</name>
<keyword evidence="1" id="KW-0479">Metal-binding</keyword>
<keyword evidence="6" id="KW-0436">Ligase</keyword>
<dbReference type="STRING" id="582899.Hden_1476"/>
<dbReference type="GO" id="GO:0005737">
    <property type="term" value="C:cytoplasm"/>
    <property type="evidence" value="ECO:0007669"/>
    <property type="project" value="TreeGrafter"/>
</dbReference>
<dbReference type="GO" id="GO:0046872">
    <property type="term" value="F:metal ion binding"/>
    <property type="evidence" value="ECO:0007669"/>
    <property type="project" value="UniProtKB-KW"/>
</dbReference>
<accession>D8JXS9</accession>
<reference evidence="7" key="1">
    <citation type="journal article" date="2011" name="J. Bacteriol.">
        <title>Genome sequences of eight morphologically diverse alphaproteobacteria.</title>
        <authorList>
            <consortium name="US DOE Joint Genome Institute"/>
            <person name="Brown P.J."/>
            <person name="Kysela D.T."/>
            <person name="Buechlein A."/>
            <person name="Hemmerich C."/>
            <person name="Brun Y.V."/>
        </authorList>
    </citation>
    <scope>NUCLEOTIDE SEQUENCE [LARGE SCALE GENOMIC DNA]</scope>
    <source>
        <strain evidence="7">ATCC 51888 / DSM 1869 / NCIB 11706 / TK 0415</strain>
    </source>
</reference>